<sequence length="283" mass="31615">MAMGPKVLGTRRSGAIDCEEKVLGIRVTRHTFLKALLFIVLQDDPKQIPNIIDKVGFTSLSDALIIKGKVVYQIGSTTASVNGTRDKRKQGDEKRARNRSHHVLAFRKSRVKNPVRKSFRALATATLQRSCPAGLACFVPLKVGFSFEDLHTDPITAFYFAISSAYGKEQNPYATGATFYPKGIRHPGNMPYFFADGTFSITLCTRYNKHWRTIDHEAERVIHLLESLNRKIFSHPQERQDIAIAKRLDRASAPRYIDCYAAWQNQCLAPTVDAAAADASNAT</sequence>
<proteinExistence type="predicted"/>
<keyword evidence="2" id="KW-1185">Reference proteome</keyword>
<accession>A0A9P5PA48</accession>
<dbReference type="EMBL" id="JADNRY010000367">
    <property type="protein sequence ID" value="KAF9058535.1"/>
    <property type="molecule type" value="Genomic_DNA"/>
</dbReference>
<comment type="caution">
    <text evidence="1">The sequence shown here is derived from an EMBL/GenBank/DDBJ whole genome shotgun (WGS) entry which is preliminary data.</text>
</comment>
<gene>
    <name evidence="1" type="ORF">BDP27DRAFT_1372455</name>
</gene>
<protein>
    <submittedName>
        <fullName evidence="1">Uncharacterized protein</fullName>
    </submittedName>
</protein>
<reference evidence="1" key="1">
    <citation type="submission" date="2020-11" db="EMBL/GenBank/DDBJ databases">
        <authorList>
            <consortium name="DOE Joint Genome Institute"/>
            <person name="Ahrendt S."/>
            <person name="Riley R."/>
            <person name="Andreopoulos W."/>
            <person name="Labutti K."/>
            <person name="Pangilinan J."/>
            <person name="Ruiz-Duenas F.J."/>
            <person name="Barrasa J.M."/>
            <person name="Sanchez-Garcia M."/>
            <person name="Camarero S."/>
            <person name="Miyauchi S."/>
            <person name="Serrano A."/>
            <person name="Linde D."/>
            <person name="Babiker R."/>
            <person name="Drula E."/>
            <person name="Ayuso-Fernandez I."/>
            <person name="Pacheco R."/>
            <person name="Padilla G."/>
            <person name="Ferreira P."/>
            <person name="Barriuso J."/>
            <person name="Kellner H."/>
            <person name="Castanera R."/>
            <person name="Alfaro M."/>
            <person name="Ramirez L."/>
            <person name="Pisabarro A.G."/>
            <person name="Kuo A."/>
            <person name="Tritt A."/>
            <person name="Lipzen A."/>
            <person name="He G."/>
            <person name="Yan M."/>
            <person name="Ng V."/>
            <person name="Cullen D."/>
            <person name="Martin F."/>
            <person name="Rosso M.-N."/>
            <person name="Henrissat B."/>
            <person name="Hibbett D."/>
            <person name="Martinez A.T."/>
            <person name="Grigoriev I.V."/>
        </authorList>
    </citation>
    <scope>NUCLEOTIDE SEQUENCE</scope>
    <source>
        <strain evidence="1">AH 40177</strain>
    </source>
</reference>
<dbReference type="Proteomes" id="UP000772434">
    <property type="component" value="Unassembled WGS sequence"/>
</dbReference>
<organism evidence="1 2">
    <name type="scientific">Rhodocollybia butyracea</name>
    <dbReference type="NCBI Taxonomy" id="206335"/>
    <lineage>
        <taxon>Eukaryota</taxon>
        <taxon>Fungi</taxon>
        <taxon>Dikarya</taxon>
        <taxon>Basidiomycota</taxon>
        <taxon>Agaricomycotina</taxon>
        <taxon>Agaricomycetes</taxon>
        <taxon>Agaricomycetidae</taxon>
        <taxon>Agaricales</taxon>
        <taxon>Marasmiineae</taxon>
        <taxon>Omphalotaceae</taxon>
        <taxon>Rhodocollybia</taxon>
    </lineage>
</organism>
<evidence type="ECO:0000313" key="1">
    <source>
        <dbReference type="EMBL" id="KAF9058535.1"/>
    </source>
</evidence>
<evidence type="ECO:0000313" key="2">
    <source>
        <dbReference type="Proteomes" id="UP000772434"/>
    </source>
</evidence>
<name>A0A9P5PA48_9AGAR</name>
<dbReference type="AlphaFoldDB" id="A0A9P5PA48"/>